<name>A0A5N5I1B0_9ROSA</name>
<comment type="caution">
    <text evidence="7">The sequence shown here is derived from an EMBL/GenBank/DDBJ whole genome shotgun (WGS) entry which is preliminary data.</text>
</comment>
<proteinExistence type="predicted"/>
<sequence>MQQQKLKQKPKNQFATPLMSTLSLSQQFQSPIIKIQTNSDFSVLGLFFFFGFCELLLEYQMGKPIGRKKDHEVEKPGNAGSKHSKSSDRNSKAFDEDTAIFINMSHELKEEGNKLYQKHDHEGAMLKYEKALKLLPQNHFEVAHLHSSMAACYIQMGIGEYPQAINESNLALAVSPKYSKALLKRAFCYEALNRLDLALRDVNSVLSTEPNNLSALEILASVKRVMNEKGIVFYEKEIGIANVQQPAAAHFRKVVKEKLKKKSKKIEQKMEDKFVVEEKVNSDKDKEVVMKIVEEDKVVMRHVEEEKLVTKHVEEEKVDIRWAQLPANCSMRLAREIVRDRFPGLKGVLVKYKDQEGDLVTITTTDELRIADSSSDMHGSLRLFIAEGLSDEEVTQVSMDNGKPSRIVENGDNEKDKEVGKRYASVEDWVIQFARLFKNHLGVKIYSEAMEEAFQEMVALALFNWGNVHMSKARKRSGYGWSNKEYKKAEGRYEEALCWYYAMGSKNELETEPSSEVHQLYNKAEDSMDRGMLMWEEMEERRLNGLSKEEKYNTQLQKLGLDGLIQEIYLLWGTLLYERSVVEYKLGLPTWEECLEVSVEKFELCGASPTDIAVMIKNHCSNETALEGLGFKIDEIIQSWNEIYDAQRWQFGVPSFRLEPLLRRRVPKLHSILEHA</sequence>
<evidence type="ECO:0000256" key="4">
    <source>
        <dbReference type="PROSITE-ProRule" id="PRU00339"/>
    </source>
</evidence>
<feature type="region of interest" description="Disordered" evidence="5">
    <location>
        <begin position="68"/>
        <end position="92"/>
    </location>
</feature>
<dbReference type="Gene3D" id="3.10.20.90">
    <property type="entry name" value="Phosphatidylinositol 3-kinase Catalytic Subunit, Chain A, domain 1"/>
    <property type="match status" value="1"/>
</dbReference>
<evidence type="ECO:0000313" key="8">
    <source>
        <dbReference type="Proteomes" id="UP000327157"/>
    </source>
</evidence>
<gene>
    <name evidence="7" type="ORF">D8674_034229</name>
</gene>
<reference evidence="8" key="2">
    <citation type="submission" date="2019-10" db="EMBL/GenBank/DDBJ databases">
        <title>A de novo genome assembly of a pear dwarfing rootstock.</title>
        <authorList>
            <person name="Wang F."/>
            <person name="Wang J."/>
            <person name="Li S."/>
            <person name="Zhang Y."/>
            <person name="Fang M."/>
            <person name="Ma L."/>
            <person name="Zhao Y."/>
            <person name="Jiang S."/>
        </authorList>
    </citation>
    <scope>NUCLEOTIDE SEQUENCE [LARGE SCALE GENOMIC DNA]</scope>
</reference>
<dbReference type="InterPro" id="IPR053793">
    <property type="entry name" value="PB1-like"/>
</dbReference>
<evidence type="ECO:0000256" key="3">
    <source>
        <dbReference type="ARBA" id="ARBA00022803"/>
    </source>
</evidence>
<evidence type="ECO:0000259" key="6">
    <source>
        <dbReference type="PROSITE" id="PS51745"/>
    </source>
</evidence>
<dbReference type="SMART" id="SM00028">
    <property type="entry name" value="TPR"/>
    <property type="match status" value="3"/>
</dbReference>
<dbReference type="Gene3D" id="1.25.40.10">
    <property type="entry name" value="Tetratricopeptide repeat domain"/>
    <property type="match status" value="1"/>
</dbReference>
<evidence type="ECO:0000256" key="2">
    <source>
        <dbReference type="ARBA" id="ARBA00022737"/>
    </source>
</evidence>
<dbReference type="PROSITE" id="PS51745">
    <property type="entry name" value="PB1"/>
    <property type="match status" value="1"/>
</dbReference>
<dbReference type="InterPro" id="IPR019734">
    <property type="entry name" value="TPR_rpt"/>
</dbReference>
<evidence type="ECO:0000256" key="1">
    <source>
        <dbReference type="ARBA" id="ARBA00011726"/>
    </source>
</evidence>
<dbReference type="PROSITE" id="PS50005">
    <property type="entry name" value="TPR"/>
    <property type="match status" value="1"/>
</dbReference>
<reference evidence="7 8" key="1">
    <citation type="submission" date="2019-09" db="EMBL/GenBank/DDBJ databases">
        <authorList>
            <person name="Ou C."/>
        </authorList>
    </citation>
    <scope>NUCLEOTIDE SEQUENCE [LARGE SCALE GENOMIC DNA]</scope>
    <source>
        <strain evidence="7">S2</strain>
        <tissue evidence="7">Leaf</tissue>
    </source>
</reference>
<dbReference type="OrthoDB" id="2942533at2759"/>
<dbReference type="Pfam" id="PF00564">
    <property type="entry name" value="PB1"/>
    <property type="match status" value="1"/>
</dbReference>
<organism evidence="7 8">
    <name type="scientific">Pyrus ussuriensis x Pyrus communis</name>
    <dbReference type="NCBI Taxonomy" id="2448454"/>
    <lineage>
        <taxon>Eukaryota</taxon>
        <taxon>Viridiplantae</taxon>
        <taxon>Streptophyta</taxon>
        <taxon>Embryophyta</taxon>
        <taxon>Tracheophyta</taxon>
        <taxon>Spermatophyta</taxon>
        <taxon>Magnoliopsida</taxon>
        <taxon>eudicotyledons</taxon>
        <taxon>Gunneridae</taxon>
        <taxon>Pentapetalae</taxon>
        <taxon>rosids</taxon>
        <taxon>fabids</taxon>
        <taxon>Rosales</taxon>
        <taxon>Rosaceae</taxon>
        <taxon>Amygdaloideae</taxon>
        <taxon>Maleae</taxon>
        <taxon>Pyrus</taxon>
    </lineage>
</organism>
<keyword evidence="2" id="KW-0677">Repeat</keyword>
<keyword evidence="8" id="KW-1185">Reference proteome</keyword>
<dbReference type="AlphaFoldDB" id="A0A5N5I1B0"/>
<dbReference type="InterPro" id="IPR000270">
    <property type="entry name" value="PB1_dom"/>
</dbReference>
<evidence type="ECO:0000256" key="5">
    <source>
        <dbReference type="SAM" id="MobiDB-lite"/>
    </source>
</evidence>
<dbReference type="PANTHER" id="PTHR46183">
    <property type="entry name" value="PROTEIN CLMP1"/>
    <property type="match status" value="1"/>
</dbReference>
<dbReference type="SMART" id="SM00666">
    <property type="entry name" value="PB1"/>
    <property type="match status" value="1"/>
</dbReference>
<evidence type="ECO:0000313" key="7">
    <source>
        <dbReference type="EMBL" id="KAB2629434.1"/>
    </source>
</evidence>
<dbReference type="Proteomes" id="UP000327157">
    <property type="component" value="Chromosome 8"/>
</dbReference>
<dbReference type="SUPFAM" id="SSF48452">
    <property type="entry name" value="TPR-like"/>
    <property type="match status" value="1"/>
</dbReference>
<dbReference type="EMBL" id="SMOL01000148">
    <property type="protein sequence ID" value="KAB2629434.1"/>
    <property type="molecule type" value="Genomic_DNA"/>
</dbReference>
<protein>
    <recommendedName>
        <fullName evidence="6">PB1 domain-containing protein</fullName>
    </recommendedName>
</protein>
<dbReference type="InterPro" id="IPR011990">
    <property type="entry name" value="TPR-like_helical_dom_sf"/>
</dbReference>
<feature type="repeat" description="TPR" evidence="4">
    <location>
        <begin position="105"/>
        <end position="138"/>
    </location>
</feature>
<dbReference type="SUPFAM" id="SSF54277">
    <property type="entry name" value="CAD &amp; PB1 domains"/>
    <property type="match status" value="1"/>
</dbReference>
<dbReference type="PANTHER" id="PTHR46183:SF4">
    <property type="entry name" value="PROTEIN PHOX4"/>
    <property type="match status" value="1"/>
</dbReference>
<dbReference type="InterPro" id="IPR044517">
    <property type="entry name" value="PHOX1-4"/>
</dbReference>
<reference evidence="7 8" key="3">
    <citation type="submission" date="2019-11" db="EMBL/GenBank/DDBJ databases">
        <title>A de novo genome assembly of a pear dwarfing rootstock.</title>
        <authorList>
            <person name="Wang F."/>
            <person name="Wang J."/>
            <person name="Li S."/>
            <person name="Zhang Y."/>
            <person name="Fang M."/>
            <person name="Ma L."/>
            <person name="Zhao Y."/>
            <person name="Jiang S."/>
        </authorList>
    </citation>
    <scope>NUCLEOTIDE SEQUENCE [LARGE SCALE GENOMIC DNA]</scope>
    <source>
        <strain evidence="7">S2</strain>
        <tissue evidence="7">Leaf</tissue>
    </source>
</reference>
<comment type="subunit">
    <text evidence="1">Homodimers and heterodimers.</text>
</comment>
<keyword evidence="3 4" id="KW-0802">TPR repeat</keyword>
<feature type="domain" description="PB1" evidence="6">
    <location>
        <begin position="306"/>
        <end position="388"/>
    </location>
</feature>
<accession>A0A5N5I1B0</accession>